<evidence type="ECO:0000256" key="1">
    <source>
        <dbReference type="SAM" id="Phobius"/>
    </source>
</evidence>
<keyword evidence="1" id="KW-1133">Transmembrane helix</keyword>
<gene>
    <name evidence="2" type="ORF">ACFPMG_00680</name>
</gene>
<feature type="transmembrane region" description="Helical" evidence="1">
    <location>
        <begin position="50"/>
        <end position="66"/>
    </location>
</feature>
<proteinExistence type="predicted"/>
<comment type="caution">
    <text evidence="2">The sequence shown here is derived from an EMBL/GenBank/DDBJ whole genome shotgun (WGS) entry which is preliminary data.</text>
</comment>
<organism evidence="2 3">
    <name type="scientific">Azospirillum himalayense</name>
    <dbReference type="NCBI Taxonomy" id="654847"/>
    <lineage>
        <taxon>Bacteria</taxon>
        <taxon>Pseudomonadati</taxon>
        <taxon>Pseudomonadota</taxon>
        <taxon>Alphaproteobacteria</taxon>
        <taxon>Rhodospirillales</taxon>
        <taxon>Azospirillaceae</taxon>
        <taxon>Azospirillum</taxon>
    </lineage>
</organism>
<keyword evidence="1" id="KW-0812">Transmembrane</keyword>
<keyword evidence="1" id="KW-0472">Membrane</keyword>
<sequence length="67" mass="7655">MSEHACLLASRLYDPFGHTDRHFTTRQAYRPIWNRVTRAWGRVASSSRGIAYRFVVIAIFAALMAAL</sequence>
<dbReference type="RefSeq" id="WP_376993334.1">
    <property type="nucleotide sequence ID" value="NZ_JBHSLC010000002.1"/>
</dbReference>
<evidence type="ECO:0000313" key="2">
    <source>
        <dbReference type="EMBL" id="MFC5353507.1"/>
    </source>
</evidence>
<protein>
    <submittedName>
        <fullName evidence="2">Uncharacterized protein</fullName>
    </submittedName>
</protein>
<accession>A0ABW0G090</accession>
<reference evidence="3" key="1">
    <citation type="journal article" date="2019" name="Int. J. Syst. Evol. Microbiol.">
        <title>The Global Catalogue of Microorganisms (GCM) 10K type strain sequencing project: providing services to taxonomists for standard genome sequencing and annotation.</title>
        <authorList>
            <consortium name="The Broad Institute Genomics Platform"/>
            <consortium name="The Broad Institute Genome Sequencing Center for Infectious Disease"/>
            <person name="Wu L."/>
            <person name="Ma J."/>
        </authorList>
    </citation>
    <scope>NUCLEOTIDE SEQUENCE [LARGE SCALE GENOMIC DNA]</scope>
    <source>
        <strain evidence="3">CCUG 58760</strain>
    </source>
</reference>
<dbReference type="EMBL" id="JBHSLC010000002">
    <property type="protein sequence ID" value="MFC5353507.1"/>
    <property type="molecule type" value="Genomic_DNA"/>
</dbReference>
<keyword evidence="3" id="KW-1185">Reference proteome</keyword>
<name>A0ABW0G090_9PROT</name>
<dbReference type="Proteomes" id="UP001596166">
    <property type="component" value="Unassembled WGS sequence"/>
</dbReference>
<evidence type="ECO:0000313" key="3">
    <source>
        <dbReference type="Proteomes" id="UP001596166"/>
    </source>
</evidence>